<name>A0ABU8VRE8_9BURK</name>
<evidence type="ECO:0008006" key="3">
    <source>
        <dbReference type="Google" id="ProtNLM"/>
    </source>
</evidence>
<reference evidence="1 2" key="1">
    <citation type="submission" date="2024-03" db="EMBL/GenBank/DDBJ databases">
        <title>Novel species of the genus Variovorax.</title>
        <authorList>
            <person name="Liu Q."/>
            <person name="Xin Y.-H."/>
        </authorList>
    </citation>
    <scope>NUCLEOTIDE SEQUENCE [LARGE SCALE GENOMIC DNA]</scope>
    <source>
        <strain evidence="1 2">KACC 18899</strain>
    </source>
</reference>
<dbReference type="EMBL" id="JBBKZU010000029">
    <property type="protein sequence ID" value="MEJ8816086.1"/>
    <property type="molecule type" value="Genomic_DNA"/>
</dbReference>
<protein>
    <recommendedName>
        <fullName evidence="3">Winged helix DNA-binding domain-containing protein</fullName>
    </recommendedName>
</protein>
<proteinExistence type="predicted"/>
<dbReference type="Proteomes" id="UP001365846">
    <property type="component" value="Unassembled WGS sequence"/>
</dbReference>
<evidence type="ECO:0000313" key="1">
    <source>
        <dbReference type="EMBL" id="MEJ8816086.1"/>
    </source>
</evidence>
<comment type="caution">
    <text evidence="1">The sequence shown here is derived from an EMBL/GenBank/DDBJ whole genome shotgun (WGS) entry which is preliminary data.</text>
</comment>
<gene>
    <name evidence="1" type="ORF">WKW77_33890</name>
</gene>
<evidence type="ECO:0000313" key="2">
    <source>
        <dbReference type="Proteomes" id="UP001365846"/>
    </source>
</evidence>
<keyword evidence="2" id="KW-1185">Reference proteome</keyword>
<sequence>MEGDLKALSVKKSHTRMSQASACYKLLEALSRLPFPAVISAAEDIHKVLALRSAGLIEAETSMPICRSGERKIESAQVTAITSEGRATLQRAWGRCLGGAEHAAGARHAA</sequence>
<accession>A0ABU8VRE8</accession>
<dbReference type="RefSeq" id="WP_340361281.1">
    <property type="nucleotide sequence ID" value="NZ_JBBKZU010000029.1"/>
</dbReference>
<organism evidence="1 2">
    <name type="scientific">Variovorax ureilyticus</name>
    <dbReference type="NCBI Taxonomy" id="1836198"/>
    <lineage>
        <taxon>Bacteria</taxon>
        <taxon>Pseudomonadati</taxon>
        <taxon>Pseudomonadota</taxon>
        <taxon>Betaproteobacteria</taxon>
        <taxon>Burkholderiales</taxon>
        <taxon>Comamonadaceae</taxon>
        <taxon>Variovorax</taxon>
    </lineage>
</organism>